<evidence type="ECO:0000313" key="1">
    <source>
        <dbReference type="EMBL" id="KKM16737.1"/>
    </source>
</evidence>
<evidence type="ECO:0008006" key="2">
    <source>
        <dbReference type="Google" id="ProtNLM"/>
    </source>
</evidence>
<sequence length="200" mass="22429">FVHSRGRRTCKHLALVEARPDLYACIEPGLKAVVGPTVDASPGLFTIGHSNHPIENFLSLLGQHHIRAVIDVRSKPYSQYSPHFCRDALRRSVRAKGIDYYWAGKELGGRDKVSIDSAPFHDRMTQIVEMATRMRIALMCSEGKPQDCHRTWKLIAWVHHKVQGYARHILTDGTLLSSEILAAKLGDDGLWFEFGGSKGQ</sequence>
<accession>A0A0F9HNK5</accession>
<dbReference type="PANTHER" id="PTHR39337">
    <property type="entry name" value="BLR5642 PROTEIN"/>
    <property type="match status" value="1"/>
</dbReference>
<reference evidence="1" key="1">
    <citation type="journal article" date="2015" name="Nature">
        <title>Complex archaea that bridge the gap between prokaryotes and eukaryotes.</title>
        <authorList>
            <person name="Spang A."/>
            <person name="Saw J.H."/>
            <person name="Jorgensen S.L."/>
            <person name="Zaremba-Niedzwiedzka K."/>
            <person name="Martijn J."/>
            <person name="Lind A.E."/>
            <person name="van Eijk R."/>
            <person name="Schleper C."/>
            <person name="Guy L."/>
            <person name="Ettema T.J."/>
        </authorList>
    </citation>
    <scope>NUCLEOTIDE SEQUENCE</scope>
</reference>
<feature type="non-terminal residue" evidence="1">
    <location>
        <position position="1"/>
    </location>
</feature>
<proteinExistence type="predicted"/>
<dbReference type="Pfam" id="PF04343">
    <property type="entry name" value="DUF488"/>
    <property type="match status" value="1"/>
</dbReference>
<organism evidence="1">
    <name type="scientific">marine sediment metagenome</name>
    <dbReference type="NCBI Taxonomy" id="412755"/>
    <lineage>
        <taxon>unclassified sequences</taxon>
        <taxon>metagenomes</taxon>
        <taxon>ecological metagenomes</taxon>
    </lineage>
</organism>
<dbReference type="InterPro" id="IPR029021">
    <property type="entry name" value="Prot-tyrosine_phosphatase-like"/>
</dbReference>
<gene>
    <name evidence="1" type="ORF">LCGC14_1682740</name>
</gene>
<dbReference type="EMBL" id="LAZR01014608">
    <property type="protein sequence ID" value="KKM16737.1"/>
    <property type="molecule type" value="Genomic_DNA"/>
</dbReference>
<dbReference type="AlphaFoldDB" id="A0A0F9HNK5"/>
<dbReference type="Gene3D" id="3.90.190.10">
    <property type="entry name" value="Protein tyrosine phosphatase superfamily"/>
    <property type="match status" value="1"/>
</dbReference>
<name>A0A0F9HNK5_9ZZZZ</name>
<comment type="caution">
    <text evidence="1">The sequence shown here is derived from an EMBL/GenBank/DDBJ whole genome shotgun (WGS) entry which is preliminary data.</text>
</comment>
<dbReference type="PANTHER" id="PTHR39337:SF1">
    <property type="entry name" value="BLR5642 PROTEIN"/>
    <property type="match status" value="1"/>
</dbReference>
<dbReference type="InterPro" id="IPR007438">
    <property type="entry name" value="DUF488"/>
</dbReference>
<protein>
    <recommendedName>
        <fullName evidence="2">DUF488 domain-containing protein</fullName>
    </recommendedName>
</protein>